<keyword evidence="12" id="KW-1185">Reference proteome</keyword>
<keyword evidence="2" id="KW-0813">Transport</keyword>
<dbReference type="PROSITE" id="PS51201">
    <property type="entry name" value="RCK_N"/>
    <property type="match status" value="1"/>
</dbReference>
<evidence type="ECO:0000259" key="8">
    <source>
        <dbReference type="PROSITE" id="PS51202"/>
    </source>
</evidence>
<evidence type="ECO:0000256" key="2">
    <source>
        <dbReference type="ARBA" id="ARBA00022448"/>
    </source>
</evidence>
<evidence type="ECO:0000256" key="6">
    <source>
        <dbReference type="ARBA" id="ARBA00023065"/>
    </source>
</evidence>
<dbReference type="GO" id="GO:0005886">
    <property type="term" value="C:plasma membrane"/>
    <property type="evidence" value="ECO:0007669"/>
    <property type="project" value="InterPro"/>
</dbReference>
<proteinExistence type="predicted"/>
<dbReference type="InterPro" id="IPR006037">
    <property type="entry name" value="RCK_C"/>
</dbReference>
<dbReference type="PANTHER" id="PTHR43833:SF5">
    <property type="entry name" value="TRK SYSTEM POTASSIUM UPTAKE PROTEIN TRKA"/>
    <property type="match status" value="1"/>
</dbReference>
<dbReference type="InterPro" id="IPR006036">
    <property type="entry name" value="K_uptake_TrkA"/>
</dbReference>
<accession>A0A6V8P3A0</accession>
<dbReference type="AlphaFoldDB" id="A0A6V8P3A0"/>
<dbReference type="InterPro" id="IPR003148">
    <property type="entry name" value="RCK_N"/>
</dbReference>
<evidence type="ECO:0000256" key="1">
    <source>
        <dbReference type="ARBA" id="ARBA00017378"/>
    </source>
</evidence>
<dbReference type="Proteomes" id="UP000576480">
    <property type="component" value="Unassembled WGS sequence"/>
</dbReference>
<dbReference type="PANTHER" id="PTHR43833">
    <property type="entry name" value="POTASSIUM CHANNEL PROTEIN 2-RELATED-RELATED"/>
    <property type="match status" value="1"/>
</dbReference>
<evidence type="ECO:0000313" key="9">
    <source>
        <dbReference type="EMBL" id="GFP26827.1"/>
    </source>
</evidence>
<gene>
    <name evidence="9" type="ORF">HKBW3S33_00241</name>
    <name evidence="10" type="ORF">HKBW3S43_00611</name>
</gene>
<dbReference type="InterPro" id="IPR050721">
    <property type="entry name" value="Trk_Ktr_HKT_K-transport"/>
</dbReference>
<comment type="caution">
    <text evidence="9">The sequence shown here is derived from an EMBL/GenBank/DDBJ whole genome shotgun (WGS) entry which is preliminary data.</text>
</comment>
<dbReference type="EMBL" id="BLSB01000026">
    <property type="protein sequence ID" value="GFP34819.1"/>
    <property type="molecule type" value="Genomic_DNA"/>
</dbReference>
<evidence type="ECO:0000313" key="11">
    <source>
        <dbReference type="Proteomes" id="UP000576480"/>
    </source>
</evidence>
<organism evidence="9 12">
    <name type="scientific">Candidatus Hakubella thermalkaliphila</name>
    <dbReference type="NCBI Taxonomy" id="2754717"/>
    <lineage>
        <taxon>Bacteria</taxon>
        <taxon>Bacillati</taxon>
        <taxon>Actinomycetota</taxon>
        <taxon>Actinomycetota incertae sedis</taxon>
        <taxon>Candidatus Hakubellales</taxon>
        <taxon>Candidatus Hakubellaceae</taxon>
        <taxon>Candidatus Hakubella</taxon>
    </lineage>
</organism>
<keyword evidence="5" id="KW-0520">NAD</keyword>
<feature type="domain" description="RCK N-terminal" evidence="7">
    <location>
        <begin position="1"/>
        <end position="118"/>
    </location>
</feature>
<reference evidence="11 12" key="1">
    <citation type="journal article" date="2020" name="Front. Microbiol.">
        <title>Single-cell genomics of novel Actinobacteria with the Wood-Ljungdahl pathway discovered in a serpentinizing system.</title>
        <authorList>
            <person name="Merino N."/>
            <person name="Kawai M."/>
            <person name="Boyd E.S."/>
            <person name="Colman D.R."/>
            <person name="McGlynn S.E."/>
            <person name="Nealson K.H."/>
            <person name="Kurokawa K."/>
            <person name="Hongoh Y."/>
        </authorList>
    </citation>
    <scope>NUCLEOTIDE SEQUENCE [LARGE SCALE GENOMIC DNA]</scope>
    <source>
        <strain evidence="9 12">S33</strain>
        <strain evidence="10 11">S43</strain>
    </source>
</reference>
<dbReference type="Gene3D" id="3.30.70.1450">
    <property type="entry name" value="Regulator of K+ conductance, C-terminal domain"/>
    <property type="match status" value="1"/>
</dbReference>
<dbReference type="SUPFAM" id="SSF51735">
    <property type="entry name" value="NAD(P)-binding Rossmann-fold domains"/>
    <property type="match status" value="1"/>
</dbReference>
<evidence type="ECO:0000256" key="5">
    <source>
        <dbReference type="ARBA" id="ARBA00023027"/>
    </source>
</evidence>
<keyword evidence="3" id="KW-0633">Potassium transport</keyword>
<dbReference type="InterPro" id="IPR036291">
    <property type="entry name" value="NAD(P)-bd_dom_sf"/>
</dbReference>
<evidence type="ECO:0000256" key="3">
    <source>
        <dbReference type="ARBA" id="ARBA00022538"/>
    </source>
</evidence>
<dbReference type="RefSeq" id="WP_176229522.1">
    <property type="nucleotide sequence ID" value="NZ_BLRY01000006.1"/>
</dbReference>
<protein>
    <recommendedName>
        <fullName evidence="1">Trk system potassium uptake protein TrkA</fullName>
    </recommendedName>
</protein>
<dbReference type="EMBL" id="BLRY01000006">
    <property type="protein sequence ID" value="GFP26827.1"/>
    <property type="molecule type" value="Genomic_DNA"/>
</dbReference>
<evidence type="ECO:0000313" key="12">
    <source>
        <dbReference type="Proteomes" id="UP000591948"/>
    </source>
</evidence>
<keyword evidence="4" id="KW-0630">Potassium</keyword>
<dbReference type="Proteomes" id="UP000591948">
    <property type="component" value="Unassembled WGS sequence"/>
</dbReference>
<dbReference type="GO" id="GO:0015079">
    <property type="term" value="F:potassium ion transmembrane transporter activity"/>
    <property type="evidence" value="ECO:0007669"/>
    <property type="project" value="InterPro"/>
</dbReference>
<dbReference type="InterPro" id="IPR036721">
    <property type="entry name" value="RCK_C_sf"/>
</dbReference>
<dbReference type="SUPFAM" id="SSF116726">
    <property type="entry name" value="TrkA C-terminal domain-like"/>
    <property type="match status" value="1"/>
</dbReference>
<dbReference type="PROSITE" id="PS51202">
    <property type="entry name" value="RCK_C"/>
    <property type="match status" value="1"/>
</dbReference>
<keyword evidence="6" id="KW-0406">Ion transport</keyword>
<evidence type="ECO:0000259" key="7">
    <source>
        <dbReference type="PROSITE" id="PS51201"/>
    </source>
</evidence>
<feature type="domain" description="RCK C-terminal" evidence="8">
    <location>
        <begin position="136"/>
        <end position="218"/>
    </location>
</feature>
<dbReference type="PRINTS" id="PR00335">
    <property type="entry name" value="KUPTAKETRKA"/>
</dbReference>
<name>A0A6V8P3A0_9ACTN</name>
<dbReference type="Pfam" id="PF02080">
    <property type="entry name" value="TrkA_C"/>
    <property type="match status" value="1"/>
</dbReference>
<evidence type="ECO:0000256" key="4">
    <source>
        <dbReference type="ARBA" id="ARBA00022958"/>
    </source>
</evidence>
<sequence length="218" mass="23709">MFIIIVGGGKVGAFLAKELRCRGHSIVVVERDKQKCEKIASETDVMVINGDGCDEQYLEEAQVERADVLAAVTGDDDDNLVACQLAQSTFNVPKIVARVNNPKNEHIFQKMGIRAVSSTTVISRLIEEEATIDDIITLYTLSKGNLAIVELLLPEDRCIVCNKAVKDLGLPPGCILVAIIRGDGVIIPRGSTILQEGDNIIAVTKTEKEEQLRQILLG</sequence>
<dbReference type="Pfam" id="PF02254">
    <property type="entry name" value="TrkA_N"/>
    <property type="match status" value="1"/>
</dbReference>
<evidence type="ECO:0000313" key="10">
    <source>
        <dbReference type="EMBL" id="GFP34819.1"/>
    </source>
</evidence>
<dbReference type="Gene3D" id="3.40.50.720">
    <property type="entry name" value="NAD(P)-binding Rossmann-like Domain"/>
    <property type="match status" value="1"/>
</dbReference>